<feature type="compositionally biased region" description="Gly residues" evidence="1">
    <location>
        <begin position="260"/>
        <end position="277"/>
    </location>
</feature>
<dbReference type="EMBL" id="KI894033">
    <property type="protein sequence ID" value="OBR83466.1"/>
    <property type="molecule type" value="Genomic_DNA"/>
</dbReference>
<dbReference type="OrthoDB" id="2576298at2759"/>
<feature type="compositionally biased region" description="Low complexity" evidence="1">
    <location>
        <begin position="90"/>
        <end position="101"/>
    </location>
</feature>
<feature type="compositionally biased region" description="Basic and acidic residues" evidence="1">
    <location>
        <begin position="70"/>
        <end position="80"/>
    </location>
</feature>
<sequence>MIIPIQTPIVQDEDTTPSHSRPHSGTAKETMRSRGGYSRLRMGRSSPSLNHQQKRQRPQVAGEIIPPTDARSDEDGDGRGKTSRTRVQDSSMTASTSASAIITTTSRRSSLIAVEQSTTDVRFGSSEIRESLASSSFSASTTIYLQSFPPDFPVQTPQPPSRHDTSKHYLFMKDAEVIDSKGADLAVAVLTRIVLIFATIFGSCLLLTITCIKCNSVFSRNKEERRGKVDNVIMEDMKWAEGREVIERKIIWETESVRSGGIGTGKGRGRRSGGPGARGRSTLSGLRR</sequence>
<accession>A0A1A6A095</accession>
<evidence type="ECO:0000256" key="2">
    <source>
        <dbReference type="SAM" id="Phobius"/>
    </source>
</evidence>
<organism evidence="3">
    <name type="scientific">Kwoniella dejecticola CBS 10117</name>
    <dbReference type="NCBI Taxonomy" id="1296121"/>
    <lineage>
        <taxon>Eukaryota</taxon>
        <taxon>Fungi</taxon>
        <taxon>Dikarya</taxon>
        <taxon>Basidiomycota</taxon>
        <taxon>Agaricomycotina</taxon>
        <taxon>Tremellomycetes</taxon>
        <taxon>Tremellales</taxon>
        <taxon>Cryptococcaceae</taxon>
        <taxon>Kwoniella</taxon>
    </lineage>
</organism>
<feature type="region of interest" description="Disordered" evidence="1">
    <location>
        <begin position="1"/>
        <end position="101"/>
    </location>
</feature>
<feature type="region of interest" description="Disordered" evidence="1">
    <location>
        <begin position="259"/>
        <end position="288"/>
    </location>
</feature>
<keyword evidence="2" id="KW-1133">Transmembrane helix</keyword>
<gene>
    <name evidence="3" type="ORF">I303_05745</name>
</gene>
<dbReference type="AlphaFoldDB" id="A0A1A6A095"/>
<evidence type="ECO:0000256" key="1">
    <source>
        <dbReference type="SAM" id="MobiDB-lite"/>
    </source>
</evidence>
<reference evidence="3" key="1">
    <citation type="submission" date="2013-07" db="EMBL/GenBank/DDBJ databases">
        <title>The Genome Sequence of Cryptococcus dejecticola CBS10117.</title>
        <authorList>
            <consortium name="The Broad Institute Genome Sequencing Platform"/>
            <person name="Cuomo C."/>
            <person name="Litvintseva A."/>
            <person name="Chen Y."/>
            <person name="Heitman J."/>
            <person name="Sun S."/>
            <person name="Springer D."/>
            <person name="Dromer F."/>
            <person name="Young S.K."/>
            <person name="Zeng Q."/>
            <person name="Gargeya S."/>
            <person name="Fitzgerald M."/>
            <person name="Abouelleil A."/>
            <person name="Alvarado L."/>
            <person name="Berlin A.M."/>
            <person name="Chapman S.B."/>
            <person name="Dewar J."/>
            <person name="Goldberg J."/>
            <person name="Griggs A."/>
            <person name="Gujja S."/>
            <person name="Hansen M."/>
            <person name="Howarth C."/>
            <person name="Imamovic A."/>
            <person name="Larimer J."/>
            <person name="McCowan C."/>
            <person name="Murphy C."/>
            <person name="Pearson M."/>
            <person name="Priest M."/>
            <person name="Roberts A."/>
            <person name="Saif S."/>
            <person name="Shea T."/>
            <person name="Sykes S."/>
            <person name="Wortman J."/>
            <person name="Nusbaum C."/>
            <person name="Birren B."/>
        </authorList>
    </citation>
    <scope>NUCLEOTIDE SEQUENCE [LARGE SCALE GENOMIC DNA]</scope>
    <source>
        <strain evidence="3">CBS 10117</strain>
    </source>
</reference>
<name>A0A1A6A095_9TREE</name>
<dbReference type="VEuPathDB" id="FungiDB:I303_05745"/>
<evidence type="ECO:0000313" key="3">
    <source>
        <dbReference type="EMBL" id="OBR83466.1"/>
    </source>
</evidence>
<proteinExistence type="predicted"/>
<protein>
    <submittedName>
        <fullName evidence="3">Uncharacterized protein</fullName>
    </submittedName>
</protein>
<feature type="transmembrane region" description="Helical" evidence="2">
    <location>
        <begin position="189"/>
        <end position="212"/>
    </location>
</feature>
<keyword evidence="2" id="KW-0472">Membrane</keyword>
<keyword evidence="2" id="KW-0812">Transmembrane</keyword>